<dbReference type="EMBL" id="QLLL01000004">
    <property type="protein sequence ID" value="RAJ05049.1"/>
    <property type="molecule type" value="Genomic_DNA"/>
</dbReference>
<name>A0A327QKJ2_9BACT</name>
<proteinExistence type="predicted"/>
<keyword evidence="2" id="KW-1185">Reference proteome</keyword>
<gene>
    <name evidence="1" type="ORF">LX64_02203</name>
</gene>
<comment type="caution">
    <text evidence="1">The sequence shown here is derived from an EMBL/GenBank/DDBJ whole genome shotgun (WGS) entry which is preliminary data.</text>
</comment>
<dbReference type="RefSeq" id="WP_111597676.1">
    <property type="nucleotide sequence ID" value="NZ_QLLL01000004.1"/>
</dbReference>
<accession>A0A327QKJ2</accession>
<evidence type="ECO:0000313" key="2">
    <source>
        <dbReference type="Proteomes" id="UP000249547"/>
    </source>
</evidence>
<evidence type="ECO:0000313" key="1">
    <source>
        <dbReference type="EMBL" id="RAJ05049.1"/>
    </source>
</evidence>
<dbReference type="Proteomes" id="UP000249547">
    <property type="component" value="Unassembled WGS sequence"/>
</dbReference>
<dbReference type="AlphaFoldDB" id="A0A327QKJ2"/>
<dbReference type="OrthoDB" id="645138at2"/>
<organism evidence="1 2">
    <name type="scientific">Chitinophaga skermanii</name>
    <dbReference type="NCBI Taxonomy" id="331697"/>
    <lineage>
        <taxon>Bacteria</taxon>
        <taxon>Pseudomonadati</taxon>
        <taxon>Bacteroidota</taxon>
        <taxon>Chitinophagia</taxon>
        <taxon>Chitinophagales</taxon>
        <taxon>Chitinophagaceae</taxon>
        <taxon>Chitinophaga</taxon>
    </lineage>
</organism>
<protein>
    <submittedName>
        <fullName evidence="1">Uncharacterized protein</fullName>
    </submittedName>
</protein>
<reference evidence="1 2" key="1">
    <citation type="submission" date="2018-06" db="EMBL/GenBank/DDBJ databases">
        <title>Genomic Encyclopedia of Archaeal and Bacterial Type Strains, Phase II (KMG-II): from individual species to whole genera.</title>
        <authorList>
            <person name="Goeker M."/>
        </authorList>
    </citation>
    <scope>NUCLEOTIDE SEQUENCE [LARGE SCALE GENOMIC DNA]</scope>
    <source>
        <strain evidence="1 2">DSM 23857</strain>
    </source>
</reference>
<sequence length="305" mass="34726">MSNAMYLHPKHLHKVAFYPTANGYLTVTRQRKPTNWQADCYEKIRSHRKEFGRAAQTAAAIRLAFKQIIDVCPDTTMYRRMSSKLLEIIKSDTSLIRGDRTVEGGDMHALLDFQFNKDVNFYRVCHVTPTIHLNRKAGMAELTLPSFNPQYDIRAPKNTTHFKMVAAVHALHFDTNETNTVCVKTSTLAINEALPNGLTLQVPFQAGDNRHLFVSIGIEFIEILNSREYSIKAGHKNAVCIARVYPKPVTQEVPLANVIPQTIHRESTVAIKRIAPRKKEQHMLQPVNTRKKHRSLIGTKYSLLE</sequence>